<comment type="caution">
    <text evidence="2">The sequence shown here is derived from an EMBL/GenBank/DDBJ whole genome shotgun (WGS) entry which is preliminary data.</text>
</comment>
<accession>A0ABX0DF32</accession>
<dbReference type="EMBL" id="JAAKZI010000017">
    <property type="protein sequence ID" value="NGN83994.1"/>
    <property type="molecule type" value="Genomic_DNA"/>
</dbReference>
<dbReference type="GO" id="GO:0032259">
    <property type="term" value="P:methylation"/>
    <property type="evidence" value="ECO:0007669"/>
    <property type="project" value="UniProtKB-KW"/>
</dbReference>
<evidence type="ECO:0000313" key="2">
    <source>
        <dbReference type="EMBL" id="NGN83994.1"/>
    </source>
</evidence>
<reference evidence="2 3" key="1">
    <citation type="submission" date="2020-02" db="EMBL/GenBank/DDBJ databases">
        <title>Genome sequence of the type strain DSM 27180 of Arthrobacter silviterrae.</title>
        <authorList>
            <person name="Gao J."/>
            <person name="Sun J."/>
        </authorList>
    </citation>
    <scope>NUCLEOTIDE SEQUENCE [LARGE SCALE GENOMIC DNA]</scope>
    <source>
        <strain evidence="2 3">DSM 27180</strain>
    </source>
</reference>
<dbReference type="Proteomes" id="UP000479226">
    <property type="component" value="Unassembled WGS sequence"/>
</dbReference>
<keyword evidence="2" id="KW-0808">Transferase</keyword>
<gene>
    <name evidence="2" type="ORF">G6N77_11050</name>
</gene>
<sequence length="164" mass="17561">MQQRIGTSGTIVGIDRSAEMLRQARRRAESHGWGNVILLQADMVRLDPGTITARIQEIGGAAVSQAALATYSLSLMEDWEGAWATMASLLGPGARVGVVDMQEPLGRARWLAPLARLACALGGSDIQAAPWRAVEEQCTDVVRASARAGHLQIRAGKMVQARTM</sequence>
<dbReference type="GO" id="GO:0008168">
    <property type="term" value="F:methyltransferase activity"/>
    <property type="evidence" value="ECO:0007669"/>
    <property type="project" value="UniProtKB-KW"/>
</dbReference>
<evidence type="ECO:0000259" key="1">
    <source>
        <dbReference type="Pfam" id="PF13847"/>
    </source>
</evidence>
<dbReference type="InterPro" id="IPR025714">
    <property type="entry name" value="Methyltranfer_dom"/>
</dbReference>
<dbReference type="Gene3D" id="3.40.50.150">
    <property type="entry name" value="Vaccinia Virus protein VP39"/>
    <property type="match status" value="1"/>
</dbReference>
<feature type="domain" description="Methyltransferase" evidence="1">
    <location>
        <begin position="4"/>
        <end position="46"/>
    </location>
</feature>
<dbReference type="SUPFAM" id="SSF53335">
    <property type="entry name" value="S-adenosyl-L-methionine-dependent methyltransferases"/>
    <property type="match status" value="1"/>
</dbReference>
<proteinExistence type="predicted"/>
<dbReference type="RefSeq" id="WP_165182221.1">
    <property type="nucleotide sequence ID" value="NZ_JAAKZI010000017.1"/>
</dbReference>
<keyword evidence="3" id="KW-1185">Reference proteome</keyword>
<organism evidence="2 3">
    <name type="scientific">Arthrobacter silviterrae</name>
    <dbReference type="NCBI Taxonomy" id="2026658"/>
    <lineage>
        <taxon>Bacteria</taxon>
        <taxon>Bacillati</taxon>
        <taxon>Actinomycetota</taxon>
        <taxon>Actinomycetes</taxon>
        <taxon>Micrococcales</taxon>
        <taxon>Micrococcaceae</taxon>
        <taxon>Arthrobacter</taxon>
    </lineage>
</organism>
<dbReference type="Pfam" id="PF13847">
    <property type="entry name" value="Methyltransf_31"/>
    <property type="match status" value="1"/>
</dbReference>
<keyword evidence="2" id="KW-0489">Methyltransferase</keyword>
<name>A0ABX0DF32_9MICC</name>
<protein>
    <submittedName>
        <fullName evidence="2">Methyltransferase domain-containing protein</fullName>
    </submittedName>
</protein>
<dbReference type="InterPro" id="IPR029063">
    <property type="entry name" value="SAM-dependent_MTases_sf"/>
</dbReference>
<evidence type="ECO:0000313" key="3">
    <source>
        <dbReference type="Proteomes" id="UP000479226"/>
    </source>
</evidence>